<feature type="binding site" evidence="5">
    <location>
        <position position="297"/>
    </location>
    <ligand>
        <name>FAD</name>
        <dbReference type="ChEBI" id="CHEBI:57692"/>
    </ligand>
</feature>
<dbReference type="GO" id="GO:0005737">
    <property type="term" value="C:cytoplasm"/>
    <property type="evidence" value="ECO:0007669"/>
    <property type="project" value="UniProtKB-SubCell"/>
</dbReference>
<keyword evidence="2 5" id="KW-0274">FAD</keyword>
<dbReference type="Proteomes" id="UP000431901">
    <property type="component" value="Unassembled WGS sequence"/>
</dbReference>
<dbReference type="GO" id="GO:0004497">
    <property type="term" value="F:monooxygenase activity"/>
    <property type="evidence" value="ECO:0007669"/>
    <property type="project" value="UniProtKB-UniRule"/>
</dbReference>
<comment type="caution">
    <text evidence="7">The sequence shown here is derived from an EMBL/GenBank/DDBJ whole genome shotgun (WGS) entry which is preliminary data.</text>
</comment>
<dbReference type="EC" id="1.14.13.-" evidence="5"/>
<dbReference type="PANTHER" id="PTHR46972:SF1">
    <property type="entry name" value="FAD DEPENDENT OXIDOREDUCTASE DOMAIN-CONTAINING PROTEIN"/>
    <property type="match status" value="1"/>
</dbReference>
<keyword evidence="8" id="KW-1185">Reference proteome</keyword>
<reference evidence="7 8" key="1">
    <citation type="submission" date="2019-12" db="EMBL/GenBank/DDBJ databases">
        <title>Nocardia macrotermitis sp. nov. and Nocardia aurantia sp. nov., isolated from the gut of the fungus growing-termite Macrotermes natalensis.</title>
        <authorList>
            <person name="Christine B."/>
            <person name="Rene B."/>
        </authorList>
    </citation>
    <scope>NUCLEOTIDE SEQUENCE [LARGE SCALE GENOMIC DNA]</scope>
    <source>
        <strain evidence="7 8">DSM 102126</strain>
    </source>
</reference>
<dbReference type="Gene3D" id="3.50.50.60">
    <property type="entry name" value="FAD/NAD(P)-binding domain"/>
    <property type="match status" value="1"/>
</dbReference>
<dbReference type="InterPro" id="IPR002938">
    <property type="entry name" value="FAD-bd"/>
</dbReference>
<evidence type="ECO:0000256" key="4">
    <source>
        <dbReference type="ARBA" id="ARBA00023033"/>
    </source>
</evidence>
<comment type="cofactor">
    <cofactor evidence="5">
        <name>FAD</name>
        <dbReference type="ChEBI" id="CHEBI:57692"/>
    </cofactor>
</comment>
<evidence type="ECO:0000256" key="5">
    <source>
        <dbReference type="HAMAP-Rule" id="MF_00845"/>
    </source>
</evidence>
<dbReference type="OrthoDB" id="3217377at2"/>
<keyword evidence="3 5" id="KW-0560">Oxidoreductase</keyword>
<sequence>MSTTHVPIAIIGAGLGGLTAARVLHVHGIESAIFDLEASPTARTQGGMLDIHEENGQQALHAAHLHDEFRKIIHPGGQAMRLLGADGTVFVEEADDDAGSRPEVDRGDLRDLLLGSLPDGTVHWGRRVVRARALGDGRHEVEFADGSAITTDLLIGADGAWSRIRPLVSDARPAYSGISFAETDLFEADARHPRGAAIVAGGFFFALGDERGILAHRETDGSLHAYAALKVDEGWADTVDFTDPAAAKAAVLTHFDGWSDDLRSLIADADTIVPRRIHALPIGHSWDRVPGVTLLGDAAHLMSPFAGEGANLAMLDGAELALAIAAHPGDPEAALTAYEKTLFPRCAEVALDSATSLETMFDEQGLQNMVAFFASHDEPDADPS</sequence>
<keyword evidence="5" id="KW-0547">Nucleotide-binding</keyword>
<dbReference type="SUPFAM" id="SSF51905">
    <property type="entry name" value="FAD/NAD(P)-binding domain"/>
    <property type="match status" value="1"/>
</dbReference>
<feature type="domain" description="FAD-binding" evidence="6">
    <location>
        <begin position="147"/>
        <end position="340"/>
    </location>
</feature>
<keyword evidence="1 5" id="KW-0285">Flavoprotein</keyword>
<comment type="subcellular location">
    <subcellularLocation>
        <location evidence="5">Cytoplasm</location>
    </subcellularLocation>
</comment>
<evidence type="ECO:0000256" key="1">
    <source>
        <dbReference type="ARBA" id="ARBA00022630"/>
    </source>
</evidence>
<feature type="binding site" evidence="5">
    <location>
        <position position="43"/>
    </location>
    <ligand>
        <name>NADPH</name>
        <dbReference type="ChEBI" id="CHEBI:57783"/>
    </ligand>
</feature>
<name>A0A6I4W8X7_9ACTN</name>
<evidence type="ECO:0000256" key="2">
    <source>
        <dbReference type="ARBA" id="ARBA00022827"/>
    </source>
</evidence>
<dbReference type="RefSeq" id="WP_161105425.1">
    <property type="nucleotide sequence ID" value="NZ_JBHLYI010000016.1"/>
</dbReference>
<comment type="function">
    <text evidence="5">An FAD-requiring monooxygenase active on some tetracycline antibiotic derivatives, which leads to their inactivation. Hydroxylates carbon 11a of tetracycline and some analogs.</text>
</comment>
<evidence type="ECO:0000256" key="3">
    <source>
        <dbReference type="ARBA" id="ARBA00023002"/>
    </source>
</evidence>
<dbReference type="AlphaFoldDB" id="A0A6I4W8X7"/>
<dbReference type="PANTHER" id="PTHR46972">
    <property type="entry name" value="MONOOXYGENASE ASQM-RELATED"/>
    <property type="match status" value="1"/>
</dbReference>
<feature type="binding site" evidence="5">
    <location>
        <position position="50"/>
    </location>
    <ligand>
        <name>FAD</name>
        <dbReference type="ChEBI" id="CHEBI:57692"/>
    </ligand>
</feature>
<evidence type="ECO:0000313" key="7">
    <source>
        <dbReference type="EMBL" id="MXQ67239.1"/>
    </source>
</evidence>
<keyword evidence="5" id="KW-0963">Cytoplasm</keyword>
<protein>
    <recommendedName>
        <fullName evidence="5">Flavin-dependent monooxygenase</fullName>
    </recommendedName>
    <alternativeName>
        <fullName evidence="5">TetX monooxygenase</fullName>
        <shortName evidence="5">TetX</shortName>
        <ecNumber evidence="5">1.14.13.-</ecNumber>
    </alternativeName>
</protein>
<dbReference type="InterPro" id="IPR036188">
    <property type="entry name" value="FAD/NAD-bd_sf"/>
</dbReference>
<accession>A0A6I4W8X7</accession>
<keyword evidence="4 5" id="KW-0503">Monooxygenase</keyword>
<dbReference type="HAMAP" id="MF_00845">
    <property type="entry name" value="TetX_monooxygenase"/>
    <property type="match status" value="1"/>
</dbReference>
<comment type="similarity">
    <text evidence="5">Belongs to the aromatic-ring hydroxylase family. TetX subfamily.</text>
</comment>
<dbReference type="Pfam" id="PF01494">
    <property type="entry name" value="FAD_binding_3"/>
    <property type="match status" value="1"/>
</dbReference>
<organism evidence="7 8">
    <name type="scientific">Actinomadura rayongensis</name>
    <dbReference type="NCBI Taxonomy" id="1429076"/>
    <lineage>
        <taxon>Bacteria</taxon>
        <taxon>Bacillati</taxon>
        <taxon>Actinomycetota</taxon>
        <taxon>Actinomycetes</taxon>
        <taxon>Streptosporangiales</taxon>
        <taxon>Thermomonosporaceae</taxon>
        <taxon>Actinomadura</taxon>
    </lineage>
</organism>
<evidence type="ECO:0000259" key="6">
    <source>
        <dbReference type="Pfam" id="PF01494"/>
    </source>
</evidence>
<dbReference type="GO" id="GO:0046677">
    <property type="term" value="P:response to antibiotic"/>
    <property type="evidence" value="ECO:0007669"/>
    <property type="project" value="InterPro"/>
</dbReference>
<keyword evidence="5" id="KW-0521">NADP</keyword>
<comment type="domain">
    <text evidence="5">Consists of an N-terminal FAD-binding domain with a Rossman fold and a C-terminal substrate-binding domain.</text>
</comment>
<dbReference type="PRINTS" id="PR00420">
    <property type="entry name" value="RNGMNOXGNASE"/>
</dbReference>
<proteinExistence type="inferred from homology"/>
<evidence type="ECO:0000313" key="8">
    <source>
        <dbReference type="Proteomes" id="UP000431901"/>
    </source>
</evidence>
<dbReference type="EMBL" id="WUTW01000006">
    <property type="protein sequence ID" value="MXQ67239.1"/>
    <property type="molecule type" value="Genomic_DNA"/>
</dbReference>
<comment type="catalytic activity">
    <reaction evidence="5">
        <text>a tetracycline + NADPH + O2 + H(+) = an 11a-hydroxytetracycline + NADP(+) + H2O</text>
        <dbReference type="Rhea" id="RHEA:61444"/>
        <dbReference type="ChEBI" id="CHEBI:15377"/>
        <dbReference type="ChEBI" id="CHEBI:15378"/>
        <dbReference type="ChEBI" id="CHEBI:15379"/>
        <dbReference type="ChEBI" id="CHEBI:57783"/>
        <dbReference type="ChEBI" id="CHEBI:58349"/>
        <dbReference type="ChEBI" id="CHEBI:144644"/>
        <dbReference type="ChEBI" id="CHEBI:144645"/>
    </reaction>
</comment>
<dbReference type="GO" id="GO:0071949">
    <property type="term" value="F:FAD binding"/>
    <property type="evidence" value="ECO:0007669"/>
    <property type="project" value="InterPro"/>
</dbReference>
<dbReference type="InterPro" id="IPR043683">
    <property type="entry name" value="TetX_monooxygenase"/>
</dbReference>
<comment type="subunit">
    <text evidence="5">Monomer.</text>
</comment>
<feature type="binding site" evidence="5">
    <location>
        <position position="106"/>
    </location>
    <ligand>
        <name>FAD</name>
        <dbReference type="ChEBI" id="CHEBI:57692"/>
    </ligand>
</feature>
<gene>
    <name evidence="7" type="ORF">GQ466_24805</name>
</gene>